<keyword evidence="2" id="KW-1185">Reference proteome</keyword>
<gene>
    <name evidence="1" type="ORF">GXW78_27585</name>
</gene>
<reference evidence="2" key="1">
    <citation type="journal article" date="2021" name="Syst. Appl. Microbiol.">
        <title>Roseomonas hellenica sp. nov., isolated from roots of wild-growing Alkanna tinctoria.</title>
        <authorList>
            <person name="Rat A."/>
            <person name="Naranjo H.D."/>
            <person name="Lebbe L."/>
            <person name="Cnockaert M."/>
            <person name="Krigas N."/>
            <person name="Grigoriadou K."/>
            <person name="Maloupa E."/>
            <person name="Willems A."/>
        </authorList>
    </citation>
    <scope>NUCLEOTIDE SEQUENCE [LARGE SCALE GENOMIC DNA]</scope>
    <source>
        <strain evidence="2">LMG 31159</strain>
    </source>
</reference>
<dbReference type="EMBL" id="JAAEDI010000059">
    <property type="protein sequence ID" value="MBR0653436.1"/>
    <property type="molecule type" value="Genomic_DNA"/>
</dbReference>
<dbReference type="Proteomes" id="UP000698752">
    <property type="component" value="Unassembled WGS sequence"/>
</dbReference>
<name>A0ABS5EQY8_9PROT</name>
<protein>
    <submittedName>
        <fullName evidence="1">Uncharacterized protein</fullName>
    </submittedName>
</protein>
<evidence type="ECO:0000313" key="2">
    <source>
        <dbReference type="Proteomes" id="UP000698752"/>
    </source>
</evidence>
<comment type="caution">
    <text evidence="1">The sequence shown here is derived from an EMBL/GenBank/DDBJ whole genome shotgun (WGS) entry which is preliminary data.</text>
</comment>
<evidence type="ECO:0000313" key="1">
    <source>
        <dbReference type="EMBL" id="MBR0653436.1"/>
    </source>
</evidence>
<sequence length="155" mass="16291">MWDFVGDMLTPDAIAAERAASAAAMREACAKACEAERDEQQDAAGVAPHIKEPHAFAAAGAEICRVVIEALPLPSASALAAMIEAERARLARLVEAMVAERKQTGERVVLAIAARNVRRGRFLTDAEKVANLHKAMKEADDEAAFHAGAGEGGAS</sequence>
<proteinExistence type="predicted"/>
<accession>A0ABS5EQY8</accession>
<organism evidence="1 2">
    <name type="scientific">Neoroseomonas terrae</name>
    <dbReference type="NCBI Taxonomy" id="424799"/>
    <lineage>
        <taxon>Bacteria</taxon>
        <taxon>Pseudomonadati</taxon>
        <taxon>Pseudomonadota</taxon>
        <taxon>Alphaproteobacteria</taxon>
        <taxon>Acetobacterales</taxon>
        <taxon>Acetobacteraceae</taxon>
        <taxon>Neoroseomonas</taxon>
    </lineage>
</organism>